<proteinExistence type="predicted"/>
<feature type="compositionally biased region" description="Low complexity" evidence="1">
    <location>
        <begin position="1139"/>
        <end position="1156"/>
    </location>
</feature>
<comment type="caution">
    <text evidence="2">The sequence shown here is derived from an EMBL/GenBank/DDBJ whole genome shotgun (WGS) entry which is preliminary data.</text>
</comment>
<feature type="region of interest" description="Disordered" evidence="1">
    <location>
        <begin position="638"/>
        <end position="675"/>
    </location>
</feature>
<organism evidence="2 3">
    <name type="scientific">Prunus yedoensis var. nudiflora</name>
    <dbReference type="NCBI Taxonomy" id="2094558"/>
    <lineage>
        <taxon>Eukaryota</taxon>
        <taxon>Viridiplantae</taxon>
        <taxon>Streptophyta</taxon>
        <taxon>Embryophyta</taxon>
        <taxon>Tracheophyta</taxon>
        <taxon>Spermatophyta</taxon>
        <taxon>Magnoliopsida</taxon>
        <taxon>eudicotyledons</taxon>
        <taxon>Gunneridae</taxon>
        <taxon>Pentapetalae</taxon>
        <taxon>rosids</taxon>
        <taxon>fabids</taxon>
        <taxon>Rosales</taxon>
        <taxon>Rosaceae</taxon>
        <taxon>Amygdaloideae</taxon>
        <taxon>Amygdaleae</taxon>
        <taxon>Prunus</taxon>
    </lineage>
</organism>
<sequence>MDDITHLRGQRWNLSGDGDHYSRNMEIESEFQDNLVEKFNDVGWGQGRVHGNPYSPYPDQLYPNSDADGSYSFGRSRYSMRQPRVLPPPSLASMHKTSYRGEIDHPGPSAFPENEMEYNHAARSEPTLQTGYDTNRAENIRQPEIIDVKEENTGNEKQKLDSNTTPRCDSQSSLSVSSAPSSPTHLSHDDLDESRDSSVLSAPGDSKDVPLSGQENEPLALPTNSGKENVVNGSSSVSTGDDEEWAVENSEHLQEQEEYDEDEDGYEEEDEVHEGDDENIDLTHEFEDMHLEEKGSPDMMDNLVLGFNEGVEVGMPNDEFERSSRNEEGAFMVPQVSSGTVEEHGSFDGIRTDEQTLQHMDGSSLVNVGSSSRIFQETEKAMQNLVIQPNNASHMSATTDRVDHVDATSSSRPSSQHPVASSVSLNSHLLSGQAVMPTVSAVPNQTEGPVKLQFGLFSGPSLIPSPVPAIQIGSIQMPLPLHPQVGPSLAHLHPSQPPLFQFGQLSSRSETVFQADQRHHNSVGKNFSAFFGTRESEGQAQTGAAPSQLVIKEKDFSGPKAHGPASGGRGKKFVFTVKNSGARSFPDTEPTHIESSGFQRRHRRNMQRTEFRVRASADKRQSTGSVSSNHVELEEKFISGRGFGPSGEKGAGKDASTKSQNIPKSGEGNLKRNIHSEEDVYAPLQSGIVRVFEQPGIEAPSDEDDFIEVRSKRQMLNDRREQREREIKAKSRASKVPRKPRSTSKGSTASANSGKSSAATNGEPGNAVHSDFVASEGRGLANIEVSAGFNANAVSQPLAPIGTPAVKSDVQADIRSQTIRSLNTSSLPVVSASLSSWGNSRINQQVMALTQTQLDEAMKPGQFGSHGSVGEINSSVCESSMPSSSIMTKEKPFSSAANPINSLLAGEKIQFGAVTSPTILPPSSRAVSHGIGPPGPSRSDMQLSHNLSASENLLFEKEKHTTESCVHLEDCEAEAEAAASAVAVAAISSDEIVGNGLGACSVSVPDTKSFGGADIDGVAEDKAGDQQLASQSRAKQSLSVSLPADLSVETHSLRPPLPGDQQLASQSRAEESLSVSLPADLSVETPPISLWPPLPSPQNSSSQMLPHFPGGPPSHFPFYEMNPMLGGPVFAFGPHDESASTTQPQSQKSSAPASAPLGTWQQCHSGVDSFYGPPAGFTGPFISPAGGIPGVQGPPHMVVYNHFAPVGQFGQVGLSFMGTAYIPSGKQPDWKHNPASSAMAVGEGEMNNINMVSAQRNPTNMPAPIQHLAPGSPLLPMASPLAMFDVSPFQSSPDMSVQARWPHVPASPLQSVPISMPLQQPADGILPSKFSHGPADQSLPANRFPESRSSTAFDNSRNFPVATDATVTRFPDELGLVDPASSSSTGASSQSAVTKSSSVSTTVDTAKTDVDQKLSTSVSGHSASSNAKSQSSMHKNNTSNQQYGHSSYYQRGGGSQKNSSGGDWSHRRMGFHGRNQSVGTEKGFPPSKMKQVYVAKQTSSGSSTAL</sequence>
<evidence type="ECO:0000256" key="1">
    <source>
        <dbReference type="SAM" id="MobiDB-lite"/>
    </source>
</evidence>
<feature type="compositionally biased region" description="Polar residues" evidence="1">
    <location>
        <begin position="1347"/>
        <end position="1357"/>
    </location>
</feature>
<feature type="compositionally biased region" description="Polar residues" evidence="1">
    <location>
        <begin position="1433"/>
        <end position="1449"/>
    </location>
</feature>
<feature type="compositionally biased region" description="Basic and acidic residues" evidence="1">
    <location>
        <begin position="135"/>
        <end position="160"/>
    </location>
</feature>
<feature type="compositionally biased region" description="Low complexity" evidence="1">
    <location>
        <begin position="1380"/>
        <end position="1405"/>
    </location>
</feature>
<feature type="region of interest" description="Disordered" evidence="1">
    <location>
        <begin position="1131"/>
        <end position="1159"/>
    </location>
</feature>
<feature type="compositionally biased region" description="Acidic residues" evidence="1">
    <location>
        <begin position="256"/>
        <end position="278"/>
    </location>
</feature>
<dbReference type="EMBL" id="PJQY01002288">
    <property type="protein sequence ID" value="PQP94998.1"/>
    <property type="molecule type" value="Genomic_DNA"/>
</dbReference>
<feature type="compositionally biased region" description="Polar residues" evidence="1">
    <location>
        <begin position="1496"/>
        <end position="1506"/>
    </location>
</feature>
<dbReference type="InterPro" id="IPR051195">
    <property type="entry name" value="Fungal_stress_NST1"/>
</dbReference>
<dbReference type="Proteomes" id="UP000250321">
    <property type="component" value="Unassembled WGS sequence"/>
</dbReference>
<feature type="region of interest" description="Disordered" evidence="1">
    <location>
        <begin position="1317"/>
        <end position="1357"/>
    </location>
</feature>
<feature type="compositionally biased region" description="Polar residues" evidence="1">
    <location>
        <begin position="743"/>
        <end position="760"/>
    </location>
</feature>
<feature type="compositionally biased region" description="Low complexity" evidence="1">
    <location>
        <begin position="224"/>
        <end position="239"/>
    </location>
</feature>
<feature type="region of interest" description="Disordered" evidence="1">
    <location>
        <begin position="581"/>
        <end position="602"/>
    </location>
</feature>
<protein>
    <submittedName>
        <fullName evidence="2">Uncharacterized protein</fullName>
    </submittedName>
</protein>
<evidence type="ECO:0000313" key="3">
    <source>
        <dbReference type="Proteomes" id="UP000250321"/>
    </source>
</evidence>
<feature type="compositionally biased region" description="Low complexity" evidence="1">
    <location>
        <begin position="170"/>
        <end position="185"/>
    </location>
</feature>
<feature type="compositionally biased region" description="Basic residues" evidence="1">
    <location>
        <begin position="730"/>
        <end position="742"/>
    </location>
</feature>
<feature type="region of interest" description="Disordered" evidence="1">
    <location>
        <begin position="697"/>
        <end position="770"/>
    </location>
</feature>
<feature type="compositionally biased region" description="Low complexity" evidence="1">
    <location>
        <begin position="1413"/>
        <end position="1432"/>
    </location>
</feature>
<gene>
    <name evidence="2" type="ORF">Pyn_01151</name>
</gene>
<reference evidence="2 3" key="1">
    <citation type="submission" date="2018-02" db="EMBL/GenBank/DDBJ databases">
        <title>Draft genome of wild Prunus yedoensis var. nudiflora.</title>
        <authorList>
            <person name="Baek S."/>
            <person name="Kim J.-H."/>
            <person name="Choi K."/>
            <person name="Kim G.-B."/>
            <person name="Cho A."/>
            <person name="Jang H."/>
            <person name="Shin C.-H."/>
            <person name="Yu H.-J."/>
            <person name="Mun J.-H."/>
        </authorList>
    </citation>
    <scope>NUCLEOTIDE SEQUENCE [LARGE SCALE GENOMIC DNA]</scope>
    <source>
        <strain evidence="3">cv. Jeju island</strain>
        <tissue evidence="2">Leaf</tissue>
    </source>
</reference>
<feature type="region of interest" description="Disordered" evidence="1">
    <location>
        <begin position="396"/>
        <end position="422"/>
    </location>
</feature>
<dbReference type="STRING" id="2094558.A0A314XRH9"/>
<dbReference type="OrthoDB" id="1931055at2759"/>
<evidence type="ECO:0000313" key="2">
    <source>
        <dbReference type="EMBL" id="PQP94998.1"/>
    </source>
</evidence>
<feature type="compositionally biased region" description="Polar residues" evidence="1">
    <location>
        <begin position="407"/>
        <end position="422"/>
    </location>
</feature>
<accession>A0A314XRH9</accession>
<feature type="region of interest" description="Disordered" evidence="1">
    <location>
        <begin position="57"/>
        <end position="278"/>
    </location>
</feature>
<keyword evidence="3" id="KW-1185">Reference proteome</keyword>
<feature type="region of interest" description="Disordered" evidence="1">
    <location>
        <begin position="1378"/>
        <end position="1506"/>
    </location>
</feature>
<feature type="region of interest" description="Disordered" evidence="1">
    <location>
        <begin position="1050"/>
        <end position="1072"/>
    </location>
</feature>
<dbReference type="PANTHER" id="PTHR31780">
    <property type="entry name" value="STRESS RESPONSE PROTEIN NST1-RELATED"/>
    <property type="match status" value="1"/>
</dbReference>
<name>A0A314XRH9_PRUYE</name>
<feature type="compositionally biased region" description="Basic and acidic residues" evidence="1">
    <location>
        <begin position="707"/>
        <end position="729"/>
    </location>
</feature>
<dbReference type="PANTHER" id="PTHR31780:SF10">
    <property type="entry name" value="LD36051P"/>
    <property type="match status" value="1"/>
</dbReference>